<dbReference type="InterPro" id="IPR050621">
    <property type="entry name" value="Tudor_domain_containing"/>
</dbReference>
<feature type="domain" description="Tudor" evidence="6">
    <location>
        <begin position="665"/>
        <end position="726"/>
    </location>
</feature>
<comment type="subcellular location">
    <subcellularLocation>
        <location evidence="1">Cytoplasm</location>
    </subcellularLocation>
</comment>
<keyword evidence="3" id="KW-0677">Repeat</keyword>
<gene>
    <name evidence="9" type="primary">LOC109473159</name>
</gene>
<evidence type="ECO:0000259" key="6">
    <source>
        <dbReference type="PROSITE" id="PS50304"/>
    </source>
</evidence>
<evidence type="ECO:0000313" key="8">
    <source>
        <dbReference type="Proteomes" id="UP000515135"/>
    </source>
</evidence>
<protein>
    <submittedName>
        <fullName evidence="9">Tudor domain-containing protein 1-like</fullName>
    </submittedName>
</protein>
<dbReference type="RefSeq" id="XP_019628604.1">
    <property type="nucleotide sequence ID" value="XM_019773045.1"/>
</dbReference>
<evidence type="ECO:0000256" key="4">
    <source>
        <dbReference type="ARBA" id="ARBA00022871"/>
    </source>
</evidence>
<dbReference type="PANTHER" id="PTHR22948:SF29">
    <property type="entry name" value="FI02030P-RELATED"/>
    <property type="match status" value="1"/>
</dbReference>
<keyword evidence="4" id="KW-0221">Differentiation</keyword>
<dbReference type="Gene3D" id="2.40.50.90">
    <property type="match status" value="3"/>
</dbReference>
<evidence type="ECO:0000256" key="2">
    <source>
        <dbReference type="ARBA" id="ARBA00022490"/>
    </source>
</evidence>
<evidence type="ECO:0000256" key="1">
    <source>
        <dbReference type="ARBA" id="ARBA00004496"/>
    </source>
</evidence>
<sequence>MALEHLGVISQGDKGRSLCIHYSLFCVDTDPETRKPSAEVTQKAPQKSQPAPVPAKPLPRSKGEEELARMIRQLFKNRPKGIWAARLPAEFKARFKEEFPSYAKDKLQFWPDIVRTDSSNGPIIYFPVQEPAEDTPTRQDPPKPTQNSNGDHQPNQFLTKMMNKFQHTKTMSITIQGHGKEEEEEEEPEQQSSLKSVVNVVIRPAELPAVGTKLQVFVSHFESPDCFYVHPKDCVVDNIQRIMTELYKDTWISPPPSYSPGTCCAAQYTADDSWCRAVLTHQTGGTAGQGQDCYFVQYVDFGNSEFVGKKRIQRLVVRAVQHPAQALPCQLHMVRSNSTWSQAAKDRFQELTREDVELTMTVAAAAEDRCVVHLMLPDGEDLADRLAREQLLPLSMPEAVPLPDEQFLQVLVVDCNNTTEVVVRISEESYRTELKEFVREMTEYYNSKPRPALDTVLEGNIYAAFEATEGVWCRVQAVDVEDDMVKCYFLDFGDTDVLTVNSLRLLAPCFSTQPVQVIKVQLAGLQDFSTDPEVLSKLFDLVAGKNCFAEIEERGPVPVVTFYDTGTDEDVNVNEVCLSVVDARDLAPTVPGIGERLEGNVQFVDSSGLIYFTSPGPGLDKLEELMASADQQTSVTETEVNNPEVGKIYYSCFTQVRMKRGKEGKNDGMIKCSFPSHISQDECWYRAEVTALLPDDKVSVRYIDFGNTETVAKNSLRSLQSNPQLACLPPQALRCRLSDLPPEGGEWTSVGTNVLSCLCKEGDEDMICTIQPVHEPTQDGREFEFIFR</sequence>
<feature type="compositionally biased region" description="Polar residues" evidence="5">
    <location>
        <begin position="145"/>
        <end position="156"/>
    </location>
</feature>
<dbReference type="AlphaFoldDB" id="A0A6P4Z3S3"/>
<dbReference type="GO" id="GO:0005737">
    <property type="term" value="C:cytoplasm"/>
    <property type="evidence" value="ECO:0007669"/>
    <property type="project" value="UniProtKB-SubCell"/>
</dbReference>
<dbReference type="PANTHER" id="PTHR22948">
    <property type="entry name" value="TUDOR DOMAIN CONTAINING PROTEIN"/>
    <property type="match status" value="1"/>
</dbReference>
<keyword evidence="8" id="KW-1185">Reference proteome</keyword>
<feature type="compositionally biased region" description="Polar residues" evidence="5">
    <location>
        <begin position="39"/>
        <end position="49"/>
    </location>
</feature>
<dbReference type="PROSITE" id="PS51644">
    <property type="entry name" value="HTH_OST"/>
    <property type="match status" value="1"/>
</dbReference>
<reference evidence="9" key="1">
    <citation type="submission" date="2025-08" db="UniProtKB">
        <authorList>
            <consortium name="RefSeq"/>
        </authorList>
    </citation>
    <scope>IDENTIFICATION</scope>
    <source>
        <tissue evidence="9">Gonad</tissue>
    </source>
</reference>
<name>A0A6P4Z3S3_BRABE</name>
<dbReference type="InterPro" id="IPR041966">
    <property type="entry name" value="LOTUS-like"/>
</dbReference>
<organism evidence="8 9">
    <name type="scientific">Branchiostoma belcheri</name>
    <name type="common">Amphioxus</name>
    <dbReference type="NCBI Taxonomy" id="7741"/>
    <lineage>
        <taxon>Eukaryota</taxon>
        <taxon>Metazoa</taxon>
        <taxon>Chordata</taxon>
        <taxon>Cephalochordata</taxon>
        <taxon>Leptocardii</taxon>
        <taxon>Amphioxiformes</taxon>
        <taxon>Branchiostomatidae</taxon>
        <taxon>Branchiostoma</taxon>
    </lineage>
</organism>
<evidence type="ECO:0000256" key="3">
    <source>
        <dbReference type="ARBA" id="ARBA00022737"/>
    </source>
</evidence>
<keyword evidence="2" id="KW-0963">Cytoplasm</keyword>
<dbReference type="Gene3D" id="3.30.420.610">
    <property type="entry name" value="LOTUS domain-like"/>
    <property type="match status" value="1"/>
</dbReference>
<dbReference type="PROSITE" id="PS50304">
    <property type="entry name" value="TUDOR"/>
    <property type="match status" value="2"/>
</dbReference>
<accession>A0A6P4Z3S3</accession>
<dbReference type="KEGG" id="bbel:109473159"/>
<dbReference type="SMART" id="SM00333">
    <property type="entry name" value="TUDOR"/>
    <property type="match status" value="3"/>
</dbReference>
<dbReference type="OrthoDB" id="10034606at2759"/>
<proteinExistence type="predicted"/>
<evidence type="ECO:0000256" key="5">
    <source>
        <dbReference type="SAM" id="MobiDB-lite"/>
    </source>
</evidence>
<dbReference type="Proteomes" id="UP000515135">
    <property type="component" value="Unplaced"/>
</dbReference>
<evidence type="ECO:0000313" key="9">
    <source>
        <dbReference type="RefSeq" id="XP_019628604.1"/>
    </source>
</evidence>
<feature type="domain" description="HTH OST-type" evidence="7">
    <location>
        <begin position="63"/>
        <end position="130"/>
    </location>
</feature>
<dbReference type="GO" id="GO:0007283">
    <property type="term" value="P:spermatogenesis"/>
    <property type="evidence" value="ECO:0007669"/>
    <property type="project" value="UniProtKB-KW"/>
</dbReference>
<feature type="domain" description="Tudor" evidence="6">
    <location>
        <begin position="257"/>
        <end position="322"/>
    </location>
</feature>
<dbReference type="SUPFAM" id="SSF63748">
    <property type="entry name" value="Tudor/PWWP/MBT"/>
    <property type="match status" value="3"/>
</dbReference>
<keyword evidence="4" id="KW-0744">Spermatogenesis</keyword>
<feature type="region of interest" description="Disordered" evidence="5">
    <location>
        <begin position="32"/>
        <end position="63"/>
    </location>
</feature>
<dbReference type="InterPro" id="IPR035437">
    <property type="entry name" value="SNase_OB-fold_sf"/>
</dbReference>
<dbReference type="GeneID" id="109473159"/>
<dbReference type="InterPro" id="IPR002999">
    <property type="entry name" value="Tudor"/>
</dbReference>
<evidence type="ECO:0000259" key="7">
    <source>
        <dbReference type="PROSITE" id="PS51644"/>
    </source>
</evidence>
<dbReference type="InterPro" id="IPR025605">
    <property type="entry name" value="OST-HTH/LOTUS_dom"/>
</dbReference>
<dbReference type="Pfam" id="PF00567">
    <property type="entry name" value="TUDOR"/>
    <property type="match status" value="3"/>
</dbReference>
<feature type="region of interest" description="Disordered" evidence="5">
    <location>
        <begin position="131"/>
        <end position="156"/>
    </location>
</feature>
<dbReference type="GO" id="GO:0030154">
    <property type="term" value="P:cell differentiation"/>
    <property type="evidence" value="ECO:0007669"/>
    <property type="project" value="UniProtKB-ARBA"/>
</dbReference>
<dbReference type="Gene3D" id="2.30.30.140">
    <property type="match status" value="3"/>
</dbReference>